<protein>
    <submittedName>
        <fullName evidence="1">Uncharacterized protein</fullName>
    </submittedName>
</protein>
<accession>A0A8X7CQ09</accession>
<organism evidence="1 2">
    <name type="scientific">Trichonephila inaurata madagascariensis</name>
    <dbReference type="NCBI Taxonomy" id="2747483"/>
    <lineage>
        <taxon>Eukaryota</taxon>
        <taxon>Metazoa</taxon>
        <taxon>Ecdysozoa</taxon>
        <taxon>Arthropoda</taxon>
        <taxon>Chelicerata</taxon>
        <taxon>Arachnida</taxon>
        <taxon>Araneae</taxon>
        <taxon>Araneomorphae</taxon>
        <taxon>Entelegynae</taxon>
        <taxon>Araneoidea</taxon>
        <taxon>Nephilidae</taxon>
        <taxon>Trichonephila</taxon>
        <taxon>Trichonephila inaurata</taxon>
    </lineage>
</organism>
<evidence type="ECO:0000313" key="2">
    <source>
        <dbReference type="Proteomes" id="UP000886998"/>
    </source>
</evidence>
<evidence type="ECO:0000313" key="1">
    <source>
        <dbReference type="EMBL" id="GFY72067.1"/>
    </source>
</evidence>
<dbReference type="EMBL" id="BMAV01019239">
    <property type="protein sequence ID" value="GFY72067.1"/>
    <property type="molecule type" value="Genomic_DNA"/>
</dbReference>
<sequence length="99" mass="11254">MKNIIHSVFSGSSLQKQDHRVYEITLQNVNSGFSFDIQVLYRPIICRKIPQINKGIWEKELKGKNTPLTDHGRGCPDIELLIGAVFCGHLFSGNIWTLE</sequence>
<keyword evidence="2" id="KW-1185">Reference proteome</keyword>
<gene>
    <name evidence="1" type="ORF">TNIN_87371</name>
</gene>
<dbReference type="Proteomes" id="UP000886998">
    <property type="component" value="Unassembled WGS sequence"/>
</dbReference>
<name>A0A8X7CQ09_9ARAC</name>
<comment type="caution">
    <text evidence="1">The sequence shown here is derived from an EMBL/GenBank/DDBJ whole genome shotgun (WGS) entry which is preliminary data.</text>
</comment>
<dbReference type="AlphaFoldDB" id="A0A8X7CQ09"/>
<reference evidence="1" key="1">
    <citation type="submission" date="2020-08" db="EMBL/GenBank/DDBJ databases">
        <title>Multicomponent nature underlies the extraordinary mechanical properties of spider dragline silk.</title>
        <authorList>
            <person name="Kono N."/>
            <person name="Nakamura H."/>
            <person name="Mori M."/>
            <person name="Yoshida Y."/>
            <person name="Ohtoshi R."/>
            <person name="Malay A.D."/>
            <person name="Moran D.A.P."/>
            <person name="Tomita M."/>
            <person name="Numata K."/>
            <person name="Arakawa K."/>
        </authorList>
    </citation>
    <scope>NUCLEOTIDE SEQUENCE</scope>
</reference>
<proteinExistence type="predicted"/>
<dbReference type="OrthoDB" id="10335888at2759"/>